<evidence type="ECO:0000256" key="5">
    <source>
        <dbReference type="ARBA" id="ARBA00040529"/>
    </source>
</evidence>
<dbReference type="SUPFAM" id="SSF53901">
    <property type="entry name" value="Thiolase-like"/>
    <property type="match status" value="2"/>
</dbReference>
<protein>
    <recommendedName>
        <fullName evidence="5">Probable acetyl-CoA acetyltransferase</fullName>
        <ecNumber evidence="2">2.3.1.9</ecNumber>
    </recommendedName>
</protein>
<feature type="active site" description="Acyl-thioester intermediate" evidence="6">
    <location>
        <position position="87"/>
    </location>
</feature>
<dbReference type="InterPro" id="IPR020610">
    <property type="entry name" value="Thiolase_AS"/>
</dbReference>
<feature type="active site" description="Proton acceptor" evidence="6">
    <location>
        <position position="353"/>
    </location>
</feature>
<dbReference type="PANTHER" id="PTHR18919">
    <property type="entry name" value="ACETYL-COA C-ACYLTRANSFERASE"/>
    <property type="match status" value="1"/>
</dbReference>
<evidence type="ECO:0000256" key="1">
    <source>
        <dbReference type="ARBA" id="ARBA00010982"/>
    </source>
</evidence>
<evidence type="ECO:0000256" key="6">
    <source>
        <dbReference type="PIRSR" id="PIRSR000429-1"/>
    </source>
</evidence>
<gene>
    <name evidence="10" type="ORF">N1028_12565</name>
</gene>
<dbReference type="RefSeq" id="WP_259529457.1">
    <property type="nucleotide sequence ID" value="NZ_JANLCK010000006.1"/>
</dbReference>
<evidence type="ECO:0000259" key="8">
    <source>
        <dbReference type="Pfam" id="PF00108"/>
    </source>
</evidence>
<dbReference type="EC" id="2.3.1.9" evidence="2"/>
<accession>A0AA42BUB4</accession>
<keyword evidence="3 7" id="KW-0808">Transferase</keyword>
<dbReference type="GO" id="GO:0003985">
    <property type="term" value="F:acetyl-CoA C-acetyltransferase activity"/>
    <property type="evidence" value="ECO:0007669"/>
    <property type="project" value="UniProtKB-EC"/>
</dbReference>
<dbReference type="Pfam" id="PF00108">
    <property type="entry name" value="Thiolase_N"/>
    <property type="match status" value="1"/>
</dbReference>
<dbReference type="AlphaFoldDB" id="A0AA42BUB4"/>
<organism evidence="10 11">
    <name type="scientific">Herbiconiux oxytropis</name>
    <dbReference type="NCBI Taxonomy" id="2970915"/>
    <lineage>
        <taxon>Bacteria</taxon>
        <taxon>Bacillati</taxon>
        <taxon>Actinomycetota</taxon>
        <taxon>Actinomycetes</taxon>
        <taxon>Micrococcales</taxon>
        <taxon>Microbacteriaceae</taxon>
        <taxon>Herbiconiux</taxon>
    </lineage>
</organism>
<dbReference type="CDD" id="cd00751">
    <property type="entry name" value="thiolase"/>
    <property type="match status" value="1"/>
</dbReference>
<feature type="active site" description="Proton acceptor" evidence="6">
    <location>
        <position position="384"/>
    </location>
</feature>
<dbReference type="PIRSF" id="PIRSF000429">
    <property type="entry name" value="Ac-CoA_Ac_transf"/>
    <property type="match status" value="1"/>
</dbReference>
<dbReference type="InterPro" id="IPR002155">
    <property type="entry name" value="Thiolase"/>
</dbReference>
<dbReference type="InterPro" id="IPR016039">
    <property type="entry name" value="Thiolase-like"/>
</dbReference>
<evidence type="ECO:0000313" key="10">
    <source>
        <dbReference type="EMBL" id="MCS5726727.1"/>
    </source>
</evidence>
<dbReference type="Pfam" id="PF02803">
    <property type="entry name" value="Thiolase_C"/>
    <property type="match status" value="1"/>
</dbReference>
<evidence type="ECO:0000256" key="2">
    <source>
        <dbReference type="ARBA" id="ARBA00012705"/>
    </source>
</evidence>
<dbReference type="InterPro" id="IPR020617">
    <property type="entry name" value="Thiolase_C"/>
</dbReference>
<dbReference type="PANTHER" id="PTHR18919:SF107">
    <property type="entry name" value="ACETYL-COA ACETYLTRANSFERASE, CYTOSOLIC"/>
    <property type="match status" value="1"/>
</dbReference>
<reference evidence="10" key="1">
    <citation type="submission" date="2022-08" db="EMBL/GenBank/DDBJ databases">
        <authorList>
            <person name="Deng Y."/>
            <person name="Han X.-F."/>
            <person name="Zhang Y.-Q."/>
        </authorList>
    </citation>
    <scope>NUCLEOTIDE SEQUENCE</scope>
    <source>
        <strain evidence="10">CPCC 203407</strain>
    </source>
</reference>
<dbReference type="EMBL" id="JANLCK010000006">
    <property type="protein sequence ID" value="MCS5726727.1"/>
    <property type="molecule type" value="Genomic_DNA"/>
</dbReference>
<dbReference type="PROSITE" id="PS00737">
    <property type="entry name" value="THIOLASE_2"/>
    <property type="match status" value="1"/>
</dbReference>
<dbReference type="Gene3D" id="3.40.47.10">
    <property type="match status" value="2"/>
</dbReference>
<feature type="domain" description="Thiolase N-terminal" evidence="8">
    <location>
        <begin position="4"/>
        <end position="267"/>
    </location>
</feature>
<evidence type="ECO:0000313" key="11">
    <source>
        <dbReference type="Proteomes" id="UP001165587"/>
    </source>
</evidence>
<evidence type="ECO:0000256" key="3">
    <source>
        <dbReference type="ARBA" id="ARBA00022679"/>
    </source>
</evidence>
<evidence type="ECO:0000256" key="7">
    <source>
        <dbReference type="RuleBase" id="RU003557"/>
    </source>
</evidence>
<comment type="caution">
    <text evidence="10">The sequence shown here is derived from an EMBL/GenBank/DDBJ whole genome shotgun (WGS) entry which is preliminary data.</text>
</comment>
<dbReference type="NCBIfam" id="TIGR01930">
    <property type="entry name" value="AcCoA-C-Actrans"/>
    <property type="match status" value="1"/>
</dbReference>
<feature type="domain" description="Thiolase C-terminal" evidence="9">
    <location>
        <begin position="275"/>
        <end position="396"/>
    </location>
</feature>
<proteinExistence type="inferred from homology"/>
<dbReference type="InterPro" id="IPR020613">
    <property type="entry name" value="Thiolase_CS"/>
</dbReference>
<keyword evidence="4 7" id="KW-0012">Acyltransferase</keyword>
<keyword evidence="11" id="KW-1185">Reference proteome</keyword>
<sequence>MSAVVVGYARTPFVKFAGRFAEVPATALGAHAIAAALERAGVAPGEVDQVVGGQVLQGGAGQNPARQSAAGAGIPLDVPAITLNAVCLSGTEAVVQAARLIASGEAQIVVAVGQESMSLAPHAWPGSRAGRRYGSIELLDTLEHDGLTDAFEKRSMGASTESFNAPLGLTREEQDAWAAASHTRLAGSLEFQAGEIAAFEVPGRRGPTVVSDDDGLRADTTPESLGALRPAFGGSGGAGAGGAGTITAGNSSQITDGAAAIVLMSEELAAARAAHPLTRVLAHAFVAGPDVSLHAQPANAITAALAKAGRSTGELAAVEINEAFAAVAVHSTRALGVDDAIVNAHGGAIALGHPIGASGTRIVGTLARRLAAAGPGALGAAGICGGGGQGSAVVLEAL</sequence>
<dbReference type="PROSITE" id="PS00099">
    <property type="entry name" value="THIOLASE_3"/>
    <property type="match status" value="1"/>
</dbReference>
<comment type="similarity">
    <text evidence="1 7">Belongs to the thiolase-like superfamily. Thiolase family.</text>
</comment>
<evidence type="ECO:0000256" key="4">
    <source>
        <dbReference type="ARBA" id="ARBA00023315"/>
    </source>
</evidence>
<dbReference type="Proteomes" id="UP001165587">
    <property type="component" value="Unassembled WGS sequence"/>
</dbReference>
<name>A0AA42BUB4_9MICO</name>
<dbReference type="InterPro" id="IPR020616">
    <property type="entry name" value="Thiolase_N"/>
</dbReference>
<evidence type="ECO:0000259" key="9">
    <source>
        <dbReference type="Pfam" id="PF02803"/>
    </source>
</evidence>